<dbReference type="InterPro" id="IPR014292">
    <property type="entry name" value="Acyl_transf_WS/DGAT"/>
</dbReference>
<evidence type="ECO:0000259" key="12">
    <source>
        <dbReference type="Pfam" id="PF06974"/>
    </source>
</evidence>
<dbReference type="Gene3D" id="3.30.559.10">
    <property type="entry name" value="Chloramphenicol acetyltransferase-like domain"/>
    <property type="match status" value="1"/>
</dbReference>
<dbReference type="GO" id="GO:0019432">
    <property type="term" value="P:triglyceride biosynthetic process"/>
    <property type="evidence" value="ECO:0007669"/>
    <property type="project" value="UniProtKB-UniPathway"/>
</dbReference>
<dbReference type="STRING" id="758825.SAMN02982985_05316"/>
<evidence type="ECO:0000256" key="1">
    <source>
        <dbReference type="ARBA" id="ARBA00004771"/>
    </source>
</evidence>
<feature type="domain" description="O-acyltransferase WSD1 C-terminal" evidence="12">
    <location>
        <begin position="325"/>
        <end position="466"/>
    </location>
</feature>
<dbReference type="GO" id="GO:0004144">
    <property type="term" value="F:diacylglycerol O-acyltransferase activity"/>
    <property type="evidence" value="ECO:0007669"/>
    <property type="project" value="UniProtKB-EC"/>
</dbReference>
<proteinExistence type="inferred from homology"/>
<comment type="similarity">
    <text evidence="3">Belongs to the long-chain O-acyltransferase family.</text>
</comment>
<dbReference type="InterPro" id="IPR023213">
    <property type="entry name" value="CAT-like_dom_sf"/>
</dbReference>
<dbReference type="GO" id="GO:0006071">
    <property type="term" value="P:glycerol metabolic process"/>
    <property type="evidence" value="ECO:0007669"/>
    <property type="project" value="UniProtKB-KW"/>
</dbReference>
<dbReference type="EC" id="2.3.1.20" evidence="4"/>
<dbReference type="InterPro" id="IPR004255">
    <property type="entry name" value="O-acyltransferase_WSD1_N"/>
</dbReference>
<protein>
    <recommendedName>
        <fullName evidence="4">diacylglycerol O-acyltransferase</fullName>
        <ecNumber evidence="4">2.3.1.20</ecNumber>
    </recommendedName>
</protein>
<keyword evidence="8" id="KW-0443">Lipid metabolism</keyword>
<evidence type="ECO:0000256" key="4">
    <source>
        <dbReference type="ARBA" id="ARBA00013244"/>
    </source>
</evidence>
<keyword evidence="9 13" id="KW-0012">Acyltransferase</keyword>
<dbReference type="AlphaFoldDB" id="A0A1I4TRF1"/>
<comment type="pathway">
    <text evidence="2">Lipid metabolism.</text>
</comment>
<evidence type="ECO:0000256" key="8">
    <source>
        <dbReference type="ARBA" id="ARBA00023098"/>
    </source>
</evidence>
<reference evidence="13 14" key="1">
    <citation type="submission" date="2016-10" db="EMBL/GenBank/DDBJ databases">
        <authorList>
            <person name="de Groot N.N."/>
        </authorList>
    </citation>
    <scope>NUCLEOTIDE SEQUENCE [LARGE SCALE GENOMIC DNA]</scope>
    <source>
        <strain evidence="13 14">ATCC 43154</strain>
    </source>
</reference>
<dbReference type="GO" id="GO:0005886">
    <property type="term" value="C:plasma membrane"/>
    <property type="evidence" value="ECO:0007669"/>
    <property type="project" value="TreeGrafter"/>
</dbReference>
<dbReference type="RefSeq" id="WP_093390706.1">
    <property type="nucleotide sequence ID" value="NZ_FOTW01000033.1"/>
</dbReference>
<accession>A0A1I4TRF1</accession>
<keyword evidence="7" id="KW-0319">Glycerol metabolism</keyword>
<dbReference type="SUPFAM" id="SSF52777">
    <property type="entry name" value="CoA-dependent acyltransferases"/>
    <property type="match status" value="2"/>
</dbReference>
<evidence type="ECO:0000256" key="10">
    <source>
        <dbReference type="ARBA" id="ARBA00048109"/>
    </source>
</evidence>
<dbReference type="PANTHER" id="PTHR31650:SF1">
    <property type="entry name" value="WAX ESTER SYNTHASE_DIACYLGLYCEROL ACYLTRANSFERASE 4-RELATED"/>
    <property type="match status" value="1"/>
</dbReference>
<dbReference type="EMBL" id="FOTW01000033">
    <property type="protein sequence ID" value="SFM79296.1"/>
    <property type="molecule type" value="Genomic_DNA"/>
</dbReference>
<dbReference type="InterPro" id="IPR009721">
    <property type="entry name" value="O-acyltransferase_WSD1_C"/>
</dbReference>
<evidence type="ECO:0000256" key="9">
    <source>
        <dbReference type="ARBA" id="ARBA00023315"/>
    </source>
</evidence>
<evidence type="ECO:0000313" key="13">
    <source>
        <dbReference type="EMBL" id="SFM79296.1"/>
    </source>
</evidence>
<dbReference type="PANTHER" id="PTHR31650">
    <property type="entry name" value="O-ACYLTRANSFERASE (WSD1-LIKE) FAMILY PROTEIN"/>
    <property type="match status" value="1"/>
</dbReference>
<comment type="pathway">
    <text evidence="1">Glycerolipid metabolism; triacylglycerol biosynthesis.</text>
</comment>
<feature type="domain" description="O-acyltransferase WSD1-like N-terminal" evidence="11">
    <location>
        <begin position="16"/>
        <end position="282"/>
    </location>
</feature>
<evidence type="ECO:0000256" key="3">
    <source>
        <dbReference type="ARBA" id="ARBA00009587"/>
    </source>
</evidence>
<evidence type="ECO:0000256" key="6">
    <source>
        <dbReference type="ARBA" id="ARBA00022679"/>
    </source>
</evidence>
<keyword evidence="5" id="KW-0444">Lipid biosynthesis</keyword>
<evidence type="ECO:0000256" key="7">
    <source>
        <dbReference type="ARBA" id="ARBA00022798"/>
    </source>
</evidence>
<keyword evidence="6 13" id="KW-0808">Transferase</keyword>
<evidence type="ECO:0000256" key="2">
    <source>
        <dbReference type="ARBA" id="ARBA00005189"/>
    </source>
</evidence>
<sequence length="486" mass="50829">MTSDDNSASPSAPVPLSLVDRAWLRMDRPSNLMMICGVMMFAAPLSLARLKQTIAERLLCFHRFRQRVVKIDSVPCWQTDAAFALDWHVRRVALPAPGGGAELADVASDLISTALDPDKPMWQFHLLDGADGCCALVLRIHHCYGDGFALSHVMACLTDLDPAHPALPAADPDADAGRRPHSALERILGQAGESAGDAVRLAGALLDAGLDWAGNPARARGQLAAGLDYARQLAAIAAMTQDAPTRLKGPLGGMKRVAWAAPLALAEVKAVAAAHGCSVNDVLVACVAGALRGYLLQQGDAVAGVEVRALVPVNLRPPGPLTELGNHFGLVFLPLALGIDDPVARLRAVGAAMLGLKGSRQAPAALGILYGLGLAPEAIKEGTVRALAANASLVVTNVHGTPEARYLAGQRIARQLFWVPQSGGIGLGVSILSYAGQVDFGIVSDLARVPDPDALAQRCVDEFHTLLLSTLMGPAARKTPRSATMG</sequence>
<dbReference type="Proteomes" id="UP000199470">
    <property type="component" value="Unassembled WGS sequence"/>
</dbReference>
<evidence type="ECO:0000256" key="5">
    <source>
        <dbReference type="ARBA" id="ARBA00022516"/>
    </source>
</evidence>
<dbReference type="OrthoDB" id="9810950at2"/>
<name>A0A1I4TRF1_9BURK</name>
<evidence type="ECO:0000259" key="11">
    <source>
        <dbReference type="Pfam" id="PF03007"/>
    </source>
</evidence>
<dbReference type="InterPro" id="IPR045034">
    <property type="entry name" value="O-acyltransferase_WSD1-like"/>
</dbReference>
<dbReference type="Pfam" id="PF03007">
    <property type="entry name" value="WS_DGAT_cat"/>
    <property type="match status" value="1"/>
</dbReference>
<dbReference type="Pfam" id="PF06974">
    <property type="entry name" value="WS_DGAT_C"/>
    <property type="match status" value="1"/>
</dbReference>
<evidence type="ECO:0000313" key="14">
    <source>
        <dbReference type="Proteomes" id="UP000199470"/>
    </source>
</evidence>
<comment type="catalytic activity">
    <reaction evidence="10">
        <text>an acyl-CoA + a 1,2-diacyl-sn-glycerol = a triacyl-sn-glycerol + CoA</text>
        <dbReference type="Rhea" id="RHEA:10868"/>
        <dbReference type="ChEBI" id="CHEBI:17815"/>
        <dbReference type="ChEBI" id="CHEBI:57287"/>
        <dbReference type="ChEBI" id="CHEBI:58342"/>
        <dbReference type="ChEBI" id="CHEBI:64615"/>
        <dbReference type="EC" id="2.3.1.20"/>
    </reaction>
</comment>
<dbReference type="UniPathway" id="UPA00282"/>
<dbReference type="NCBIfam" id="TIGR02946">
    <property type="entry name" value="acyl_WS_DGAT"/>
    <property type="match status" value="1"/>
</dbReference>
<keyword evidence="14" id="KW-1185">Reference proteome</keyword>
<organism evidence="13 14">
    <name type="scientific">Rugamonas rubra</name>
    <dbReference type="NCBI Taxonomy" id="758825"/>
    <lineage>
        <taxon>Bacteria</taxon>
        <taxon>Pseudomonadati</taxon>
        <taxon>Pseudomonadota</taxon>
        <taxon>Betaproteobacteria</taxon>
        <taxon>Burkholderiales</taxon>
        <taxon>Oxalobacteraceae</taxon>
        <taxon>Telluria group</taxon>
        <taxon>Rugamonas</taxon>
    </lineage>
</organism>
<gene>
    <name evidence="13" type="ORF">SAMN02982985_05316</name>
</gene>